<sequence>MISQKRLVAHVSFLSDFIGLFSDVSGFILRLHALEDYATIIL</sequence>
<gene>
    <name evidence="2" type="ORF">HOLDEFILI_02487</name>
</gene>
<evidence type="ECO:0000256" key="1">
    <source>
        <dbReference type="SAM" id="Phobius"/>
    </source>
</evidence>
<dbReference type="AlphaFoldDB" id="B9Y9I1"/>
<feature type="transmembrane region" description="Helical" evidence="1">
    <location>
        <begin position="7"/>
        <end position="29"/>
    </location>
</feature>
<protein>
    <submittedName>
        <fullName evidence="2">Uncharacterized protein</fullName>
    </submittedName>
</protein>
<dbReference type="Proteomes" id="UP000005950">
    <property type="component" value="Unassembled WGS sequence"/>
</dbReference>
<proteinExistence type="predicted"/>
<keyword evidence="1" id="KW-0472">Membrane</keyword>
<dbReference type="HOGENOM" id="CLU_3252605_0_0_9"/>
<dbReference type="STRING" id="545696.HOLDEFILI_02487"/>
<organism evidence="2 3">
    <name type="scientific">Holdemania filiformis DSM 12042</name>
    <dbReference type="NCBI Taxonomy" id="545696"/>
    <lineage>
        <taxon>Bacteria</taxon>
        <taxon>Bacillati</taxon>
        <taxon>Bacillota</taxon>
        <taxon>Erysipelotrichia</taxon>
        <taxon>Erysipelotrichales</taxon>
        <taxon>Erysipelotrichaceae</taxon>
        <taxon>Holdemania</taxon>
    </lineage>
</organism>
<dbReference type="EMBL" id="ACCF01000144">
    <property type="protein sequence ID" value="EEF67324.1"/>
    <property type="molecule type" value="Genomic_DNA"/>
</dbReference>
<reference evidence="2 3" key="2">
    <citation type="submission" date="2009-02" db="EMBL/GenBank/DDBJ databases">
        <title>Draft genome sequence of Holdemania filiformis DSM 12042.</title>
        <authorList>
            <person name="Sudarsanam P."/>
            <person name="Ley R."/>
            <person name="Guruge J."/>
            <person name="Turnbaugh P.J."/>
            <person name="Mahowald M."/>
            <person name="Liep D."/>
            <person name="Gordon J."/>
        </authorList>
    </citation>
    <scope>NUCLEOTIDE SEQUENCE [LARGE SCALE GENOMIC DNA]</scope>
    <source>
        <strain evidence="2 3">DSM 12042</strain>
    </source>
</reference>
<comment type="caution">
    <text evidence="2">The sequence shown here is derived from an EMBL/GenBank/DDBJ whole genome shotgun (WGS) entry which is preliminary data.</text>
</comment>
<name>B9Y9I1_9FIRM</name>
<keyword evidence="1" id="KW-0812">Transmembrane</keyword>
<evidence type="ECO:0000313" key="3">
    <source>
        <dbReference type="Proteomes" id="UP000005950"/>
    </source>
</evidence>
<keyword evidence="1" id="KW-1133">Transmembrane helix</keyword>
<reference evidence="2 3" key="1">
    <citation type="submission" date="2008-12" db="EMBL/GenBank/DDBJ databases">
        <authorList>
            <person name="Fulton L."/>
            <person name="Clifton S."/>
            <person name="Fulton B."/>
            <person name="Xu J."/>
            <person name="Minx P."/>
            <person name="Pepin K.H."/>
            <person name="Johnson M."/>
            <person name="Bhonagiri V."/>
            <person name="Nash W.E."/>
            <person name="Mardis E.R."/>
            <person name="Wilson R.K."/>
        </authorList>
    </citation>
    <scope>NUCLEOTIDE SEQUENCE [LARGE SCALE GENOMIC DNA]</scope>
    <source>
        <strain evidence="2 3">DSM 12042</strain>
    </source>
</reference>
<accession>B9Y9I1</accession>
<evidence type="ECO:0000313" key="2">
    <source>
        <dbReference type="EMBL" id="EEF67324.1"/>
    </source>
</evidence>